<feature type="chain" id="PRO_5011596690" description="Zinc-dependent metalloprotease" evidence="1">
    <location>
        <begin position="22"/>
        <end position="811"/>
    </location>
</feature>
<dbReference type="GO" id="GO:0008237">
    <property type="term" value="F:metallopeptidase activity"/>
    <property type="evidence" value="ECO:0007669"/>
    <property type="project" value="InterPro"/>
</dbReference>
<dbReference type="Pfam" id="PF16313">
    <property type="entry name" value="DUF4953"/>
    <property type="match status" value="1"/>
</dbReference>
<dbReference type="SUPFAM" id="SSF55486">
    <property type="entry name" value="Metalloproteases ('zincins'), catalytic domain"/>
    <property type="match status" value="1"/>
</dbReference>
<accession>A0A173MD27</accession>
<dbReference type="STRING" id="477680.SAMN05421788_105167"/>
<dbReference type="InterPro" id="IPR033428">
    <property type="entry name" value="DUF5118"/>
</dbReference>
<evidence type="ECO:0000259" key="4">
    <source>
        <dbReference type="Pfam" id="PF17162"/>
    </source>
</evidence>
<keyword evidence="1" id="KW-0732">Signal</keyword>
<feature type="domain" description="DUF5118" evidence="4">
    <location>
        <begin position="29"/>
        <end position="74"/>
    </location>
</feature>
<evidence type="ECO:0000256" key="1">
    <source>
        <dbReference type="SAM" id="SignalP"/>
    </source>
</evidence>
<dbReference type="InterPro" id="IPR024079">
    <property type="entry name" value="MetalloPept_cat_dom_sf"/>
</dbReference>
<dbReference type="InterPro" id="IPR034032">
    <property type="entry name" value="Zn_MMP-like_bac"/>
</dbReference>
<dbReference type="OrthoDB" id="9776599at2"/>
<dbReference type="AlphaFoldDB" id="A0A173MD27"/>
<dbReference type="RefSeq" id="WP_076380009.1">
    <property type="nucleotide sequence ID" value="NZ_AP017422.1"/>
</dbReference>
<keyword evidence="6" id="KW-1185">Reference proteome</keyword>
<dbReference type="Proteomes" id="UP000186917">
    <property type="component" value="Unassembled WGS sequence"/>
</dbReference>
<proteinExistence type="predicted"/>
<dbReference type="Gene3D" id="3.40.390.10">
    <property type="entry name" value="Collagenase (Catalytic Domain)"/>
    <property type="match status" value="1"/>
</dbReference>
<feature type="domain" description="EcxA zinc-binding" evidence="2">
    <location>
        <begin position="423"/>
        <end position="727"/>
    </location>
</feature>
<dbReference type="Pfam" id="PF17162">
    <property type="entry name" value="DUF5118"/>
    <property type="match status" value="1"/>
</dbReference>
<evidence type="ECO:0000259" key="3">
    <source>
        <dbReference type="Pfam" id="PF17148"/>
    </source>
</evidence>
<dbReference type="EMBL" id="FTOR01000005">
    <property type="protein sequence ID" value="SIT21610.1"/>
    <property type="molecule type" value="Genomic_DNA"/>
</dbReference>
<name>A0A173MD27_9BACT</name>
<feature type="domain" description="DUF5117" evidence="3">
    <location>
        <begin position="92"/>
        <end position="287"/>
    </location>
</feature>
<sequence>MIRKKWLLITALLSVPVFVQAQGEKAMPAVKDFVKAGSKAYKGMFNVYVQDGKYFVEVPDRLMERDILTSITIIRGSAQRKRNPNMRFGFAGDAVNDRVIRFRKAAGHRLEITTPVFTQATDSSNIYYKILKAGLLPAYLSFPVKAATDTSSLIDLTELLEADSDLLSLKGAKDELKLGSYEPEKSKVLGVSCFEGNIVFRTLKSYAEAPATSGDAPPGQPPAEKPVNNPTMWEVGASWFLLPEKPMRARLSDARVGYFATVLYNYDKNPQQVELAAIANRWRLEPKPEDVQKYLRGELVEPVKPIVFYVDRNMPAYLIPYVISGVNAWQRSFEKVGFKNAIIGKLAPTRAEDSLFSMEDARYSFISYKPSEMANAYGPEVVDPRSGEILSSHIAVFHNVLNLLQRWYFSMCAAVDTGAHNVPMQQDVIGKMMKNVITHEVGHTIGLRHDFAGSSTYSIDSIRKPEYVRAHGFGPSVMDYMRFNYVAQPEDGMQQDDLFPGVGVYDDFAIEWGYRYLPEYASTNAEAAYLKQWVSGKRKDPRMFYMDEGNLYDPRVQSEDVGDNSMKASRLGIQNLKRTMANLESWVNDKEQDYTQLRSMHRAVEGRYYNYMQHVMRNIGGAFNDQALRSENRLNFVAVGRAQQKEAVAYLKEFLLKEQPWLYPVGLKAKTGFDFYTDIAGPYEDLIGRLFSRYYFIDFNKKETGDSSYTTHEFFNELYAAIYGKVKDGKPVSEFDRFVQGAFVNSVLRHANNIAVPFDVSVQINQLLDAIAATTRAAAATNKHMLTAAHYRAIADLITIFKQGSREGMLK</sequence>
<organism evidence="5 6">
    <name type="scientific">Filimonas lacunae</name>
    <dbReference type="NCBI Taxonomy" id="477680"/>
    <lineage>
        <taxon>Bacteria</taxon>
        <taxon>Pseudomonadati</taxon>
        <taxon>Bacteroidota</taxon>
        <taxon>Chitinophagia</taxon>
        <taxon>Chitinophagales</taxon>
        <taxon>Chitinophagaceae</taxon>
        <taxon>Filimonas</taxon>
    </lineage>
</organism>
<evidence type="ECO:0000313" key="5">
    <source>
        <dbReference type="EMBL" id="SIT21610.1"/>
    </source>
</evidence>
<dbReference type="InterPro" id="IPR033413">
    <property type="entry name" value="DUF5117"/>
</dbReference>
<evidence type="ECO:0000259" key="2">
    <source>
        <dbReference type="Pfam" id="PF16313"/>
    </source>
</evidence>
<dbReference type="PANTHER" id="PTHR38478">
    <property type="entry name" value="PEPTIDASE M1A AND M12B"/>
    <property type="match status" value="1"/>
</dbReference>
<evidence type="ECO:0008006" key="7">
    <source>
        <dbReference type="Google" id="ProtNLM"/>
    </source>
</evidence>
<reference evidence="6" key="1">
    <citation type="submission" date="2017-01" db="EMBL/GenBank/DDBJ databases">
        <authorList>
            <person name="Varghese N."/>
            <person name="Submissions S."/>
        </authorList>
    </citation>
    <scope>NUCLEOTIDE SEQUENCE [LARGE SCALE GENOMIC DNA]</scope>
    <source>
        <strain evidence="6">DSM 21054</strain>
    </source>
</reference>
<dbReference type="PANTHER" id="PTHR38478:SF1">
    <property type="entry name" value="ZINC DEPENDENT METALLOPROTEASE DOMAIN LIPOPROTEIN"/>
    <property type="match status" value="1"/>
</dbReference>
<feature type="signal peptide" evidence="1">
    <location>
        <begin position="1"/>
        <end position="21"/>
    </location>
</feature>
<dbReference type="InterPro" id="IPR032534">
    <property type="entry name" value="EcxA_zinc-bd"/>
</dbReference>
<dbReference type="CDD" id="cd04276">
    <property type="entry name" value="ZnMc_MMP_like_2"/>
    <property type="match status" value="1"/>
</dbReference>
<gene>
    <name evidence="5" type="ORF">SAMN05421788_105167</name>
</gene>
<evidence type="ECO:0000313" key="6">
    <source>
        <dbReference type="Proteomes" id="UP000186917"/>
    </source>
</evidence>
<dbReference type="KEGG" id="fln:FLA_1386"/>
<protein>
    <recommendedName>
        <fullName evidence="7">Zinc-dependent metalloprotease</fullName>
    </recommendedName>
</protein>
<dbReference type="Pfam" id="PF17148">
    <property type="entry name" value="DUF5117"/>
    <property type="match status" value="1"/>
</dbReference>